<dbReference type="Pfam" id="PF03619">
    <property type="entry name" value="Solute_trans_a"/>
    <property type="match status" value="1"/>
</dbReference>
<evidence type="ECO:0008006" key="9">
    <source>
        <dbReference type="Google" id="ProtNLM"/>
    </source>
</evidence>
<comment type="subcellular location">
    <subcellularLocation>
        <location evidence="1">Membrane</location>
        <topology evidence="1">Multi-pass membrane protein</topology>
    </subcellularLocation>
</comment>
<dbReference type="SMART" id="SM01417">
    <property type="entry name" value="Solute_trans_a"/>
    <property type="match status" value="1"/>
</dbReference>
<feature type="transmembrane region" description="Helical" evidence="6">
    <location>
        <begin position="236"/>
        <end position="257"/>
    </location>
</feature>
<feature type="transmembrane region" description="Helical" evidence="6">
    <location>
        <begin position="269"/>
        <end position="293"/>
    </location>
</feature>
<feature type="transmembrane region" description="Helical" evidence="6">
    <location>
        <begin position="141"/>
        <end position="160"/>
    </location>
</feature>
<dbReference type="GO" id="GO:0016020">
    <property type="term" value="C:membrane"/>
    <property type="evidence" value="ECO:0007669"/>
    <property type="project" value="UniProtKB-SubCell"/>
</dbReference>
<evidence type="ECO:0000313" key="8">
    <source>
        <dbReference type="Proteomes" id="UP001461498"/>
    </source>
</evidence>
<gene>
    <name evidence="7" type="ORF">O3M35_011735</name>
</gene>
<evidence type="ECO:0000256" key="5">
    <source>
        <dbReference type="SAM" id="MobiDB-lite"/>
    </source>
</evidence>
<dbReference type="EMBL" id="JAPXFL010000008">
    <property type="protein sequence ID" value="KAK9503090.1"/>
    <property type="molecule type" value="Genomic_DNA"/>
</dbReference>
<feature type="region of interest" description="Disordered" evidence="5">
    <location>
        <begin position="1"/>
        <end position="21"/>
    </location>
</feature>
<reference evidence="7 8" key="1">
    <citation type="submission" date="2022-12" db="EMBL/GenBank/DDBJ databases">
        <title>Chromosome-level genome assembly of true bugs.</title>
        <authorList>
            <person name="Ma L."/>
            <person name="Li H."/>
        </authorList>
    </citation>
    <scope>NUCLEOTIDE SEQUENCE [LARGE SCALE GENOMIC DNA]</scope>
    <source>
        <strain evidence="7">Lab_2022b</strain>
    </source>
</reference>
<feature type="transmembrane region" description="Helical" evidence="6">
    <location>
        <begin position="95"/>
        <end position="121"/>
    </location>
</feature>
<evidence type="ECO:0000256" key="1">
    <source>
        <dbReference type="ARBA" id="ARBA00004141"/>
    </source>
</evidence>
<evidence type="ECO:0000256" key="6">
    <source>
        <dbReference type="SAM" id="Phobius"/>
    </source>
</evidence>
<evidence type="ECO:0000256" key="3">
    <source>
        <dbReference type="ARBA" id="ARBA00022989"/>
    </source>
</evidence>
<evidence type="ECO:0000313" key="7">
    <source>
        <dbReference type="EMBL" id="KAK9503090.1"/>
    </source>
</evidence>
<accession>A0AAW1CYM4</accession>
<keyword evidence="3 6" id="KW-1133">Transmembrane helix</keyword>
<dbReference type="InterPro" id="IPR005178">
    <property type="entry name" value="Ostalpha/TMEM184C"/>
</dbReference>
<feature type="transmembrane region" description="Helical" evidence="6">
    <location>
        <begin position="305"/>
        <end position="325"/>
    </location>
</feature>
<keyword evidence="8" id="KW-1185">Reference proteome</keyword>
<keyword evidence="2 6" id="KW-0812">Transmembrane</keyword>
<feature type="transmembrane region" description="Helical" evidence="6">
    <location>
        <begin position="345"/>
        <end position="366"/>
    </location>
</feature>
<protein>
    <recommendedName>
        <fullName evidence="9">Organic solute transporter alpha-like protein</fullName>
    </recommendedName>
</protein>
<evidence type="ECO:0000256" key="4">
    <source>
        <dbReference type="ARBA" id="ARBA00023136"/>
    </source>
</evidence>
<dbReference type="PANTHER" id="PTHR23423">
    <property type="entry name" value="ORGANIC SOLUTE TRANSPORTER-RELATED"/>
    <property type="match status" value="1"/>
</dbReference>
<proteinExistence type="predicted"/>
<sequence>MDERPKPVRPSRKTSRETTESLAHSLKSYSESGIPSLCFNNPVLYRLIPGVMEYNTSFSSIAEDGKTVLHLDSETSIENNETICDPMYVPSIEEYFTAFNALGLALFSLGAVALLSVLILYIDTIRHVIRTAPTSAKGHTAFVISVYPVVSIATYCATIVPRAQLIAEAVTQGMFMACLYQLFCLIVAYGGGEAQLVKKVHPNNLSLQVAPCCCWPCCSILPTFTLTKQRLNILRLLVLQLPIIQGLAYLVLLVMWAEEQSLFHLNYRYFQPAVISSILIGIWGIVMTVKVTIPALNEYHVHSKFLALQLVLLFAKFQSYIAKLIAMAGALSCKPPITPSVFTNLIYNSVILWEMVILCSVARYLYKKPLPEFYPTDSNSNIPKQISSICDKPDKPDVTCNDKVINIKF</sequence>
<organism evidence="7 8">
    <name type="scientific">Rhynocoris fuscipes</name>
    <dbReference type="NCBI Taxonomy" id="488301"/>
    <lineage>
        <taxon>Eukaryota</taxon>
        <taxon>Metazoa</taxon>
        <taxon>Ecdysozoa</taxon>
        <taxon>Arthropoda</taxon>
        <taxon>Hexapoda</taxon>
        <taxon>Insecta</taxon>
        <taxon>Pterygota</taxon>
        <taxon>Neoptera</taxon>
        <taxon>Paraneoptera</taxon>
        <taxon>Hemiptera</taxon>
        <taxon>Heteroptera</taxon>
        <taxon>Panheteroptera</taxon>
        <taxon>Cimicomorpha</taxon>
        <taxon>Reduviidae</taxon>
        <taxon>Harpactorinae</taxon>
        <taxon>Harpactorini</taxon>
        <taxon>Rhynocoris</taxon>
    </lineage>
</organism>
<comment type="caution">
    <text evidence="7">The sequence shown here is derived from an EMBL/GenBank/DDBJ whole genome shotgun (WGS) entry which is preliminary data.</text>
</comment>
<dbReference type="Proteomes" id="UP001461498">
    <property type="component" value="Unassembled WGS sequence"/>
</dbReference>
<dbReference type="AlphaFoldDB" id="A0AAW1CYM4"/>
<name>A0AAW1CYM4_9HEMI</name>
<feature type="transmembrane region" description="Helical" evidence="6">
    <location>
        <begin position="172"/>
        <end position="191"/>
    </location>
</feature>
<keyword evidence="4 6" id="KW-0472">Membrane</keyword>
<evidence type="ECO:0000256" key="2">
    <source>
        <dbReference type="ARBA" id="ARBA00022692"/>
    </source>
</evidence>